<name>A0ABD6X2M2_PHODM</name>
<reference evidence="1 2" key="1">
    <citation type="submission" date="2018-03" db="EMBL/GenBank/DDBJ databases">
        <title>Whole genome sequencing of Histamine producing bacteria.</title>
        <authorList>
            <person name="Butler K."/>
        </authorList>
    </citation>
    <scope>NUCLEOTIDE SEQUENCE [LARGE SCALE GENOMIC DNA]</scope>
    <source>
        <strain evidence="1 2">BT-6</strain>
    </source>
</reference>
<organism evidence="1 2">
    <name type="scientific">Photobacterium damselae</name>
    <dbReference type="NCBI Taxonomy" id="38293"/>
    <lineage>
        <taxon>Bacteria</taxon>
        <taxon>Pseudomonadati</taxon>
        <taxon>Pseudomonadota</taxon>
        <taxon>Gammaproteobacteria</taxon>
        <taxon>Vibrionales</taxon>
        <taxon>Vibrionaceae</taxon>
        <taxon>Photobacterium</taxon>
    </lineage>
</organism>
<dbReference type="EMBL" id="PYMM01000011">
    <property type="protein sequence ID" value="PSU15818.1"/>
    <property type="molecule type" value="Genomic_DNA"/>
</dbReference>
<evidence type="ECO:0000313" key="1">
    <source>
        <dbReference type="EMBL" id="PSU15818.1"/>
    </source>
</evidence>
<comment type="caution">
    <text evidence="1">The sequence shown here is derived from an EMBL/GenBank/DDBJ whole genome shotgun (WGS) entry which is preliminary data.</text>
</comment>
<protein>
    <submittedName>
        <fullName evidence="1">Uncharacterized protein</fullName>
    </submittedName>
</protein>
<accession>A0ABD6X2M2</accession>
<sequence length="439" mass="51936">MLNDKLEVQSKELVQSRYVRHSIFRGVYNFTDFFYKNQYWAPDFVISRNEANHRLSSSKVNCSATSPITYCKECISNSIREFGYGYFKKVWWRSSWCRVHRKKLSVLTSSGRLLSEDIVAVLSGFEAKSSSSISFEHYYHRSQRKPFQLKLIASYGELHIDAAGDYGIPQNIKYECLFKFAPCFQTEFLFWYLMQHDELIRQLKHRTNLQAFIYLFRAKPSMVFNLDFNCLRDYALLFFNLFCQEPSQLFRGFVESNAYLVNDNVLKCSKHSCSMCPDIEWSKMCSESRDICRVRLTEPVLRFHGSGLVRVGRLYYHSAEDNSSMLSKNSQIDKIYYMYDGDYICDFKDRKQRTIYSEVHNLNEKYTLLGWRDADRDLPTHSHLSIDYPLYSEAQVVVVPSLSNVTFWPEIQFDTYVSWMEFLYLKHELKTEIQEVMAN</sequence>
<dbReference type="Proteomes" id="UP000241404">
    <property type="component" value="Unassembled WGS sequence"/>
</dbReference>
<dbReference type="AlphaFoldDB" id="A0ABD6X2M2"/>
<proteinExistence type="predicted"/>
<evidence type="ECO:0000313" key="2">
    <source>
        <dbReference type="Proteomes" id="UP000241404"/>
    </source>
</evidence>
<gene>
    <name evidence="1" type="ORF">CTM90_15135</name>
</gene>